<dbReference type="Proteomes" id="UP000538292">
    <property type="component" value="Unassembled WGS sequence"/>
</dbReference>
<dbReference type="EMBL" id="JACEOL010000009">
    <property type="protein sequence ID" value="MBA4601530.1"/>
    <property type="molecule type" value="Genomic_DNA"/>
</dbReference>
<evidence type="ECO:0000313" key="3">
    <source>
        <dbReference type="Proteomes" id="UP000538292"/>
    </source>
</evidence>
<protein>
    <submittedName>
        <fullName evidence="2">Uncharacterized protein</fullName>
    </submittedName>
</protein>
<sequence length="214" mass="25677">MHKLLKIALKLLIAFAIAGLFWILFVYLQLVNYEDPEQVYLMGTPIAYAFVFFFLCVVILFIFSFIKNRDCPAKLKRHFFLFSFFYLISGILVILSFDNYLLVTPRGMGYSYFFQIEDMQFHRWQDIDHVELDYKPEQLTLMTEKLRLQYHIHFKDGTRYNLNGYNSPLFDADQFKAIHRTLLRENVPVTIKRPLPENIQTDSFIYEMFHLHLE</sequence>
<organism evidence="2 3">
    <name type="scientific">Thermoactinomyces mirandus</name>
    <dbReference type="NCBI Taxonomy" id="2756294"/>
    <lineage>
        <taxon>Bacteria</taxon>
        <taxon>Bacillati</taxon>
        <taxon>Bacillota</taxon>
        <taxon>Bacilli</taxon>
        <taxon>Bacillales</taxon>
        <taxon>Thermoactinomycetaceae</taxon>
        <taxon>Thermoactinomyces</taxon>
    </lineage>
</organism>
<name>A0A7W1XR00_9BACL</name>
<feature type="transmembrane region" description="Helical" evidence="1">
    <location>
        <begin position="78"/>
        <end position="97"/>
    </location>
</feature>
<feature type="transmembrane region" description="Helical" evidence="1">
    <location>
        <begin position="7"/>
        <end position="27"/>
    </location>
</feature>
<reference evidence="2 3" key="1">
    <citation type="submission" date="2020-07" db="EMBL/GenBank/DDBJ databases">
        <title>Thermoactinomyces phylogeny.</title>
        <authorList>
            <person name="Dunlap C."/>
        </authorList>
    </citation>
    <scope>NUCLEOTIDE SEQUENCE [LARGE SCALE GENOMIC DNA]</scope>
    <source>
        <strain evidence="2 3">AMNI-1</strain>
    </source>
</reference>
<proteinExistence type="predicted"/>
<accession>A0A7W1XR00</accession>
<keyword evidence="1" id="KW-0812">Transmembrane</keyword>
<keyword evidence="1" id="KW-1133">Transmembrane helix</keyword>
<feature type="transmembrane region" description="Helical" evidence="1">
    <location>
        <begin position="47"/>
        <end position="66"/>
    </location>
</feature>
<gene>
    <name evidence="2" type="ORF">H2C83_04170</name>
</gene>
<evidence type="ECO:0000256" key="1">
    <source>
        <dbReference type="SAM" id="Phobius"/>
    </source>
</evidence>
<keyword evidence="1" id="KW-0472">Membrane</keyword>
<keyword evidence="3" id="KW-1185">Reference proteome</keyword>
<dbReference type="RefSeq" id="WP_181738062.1">
    <property type="nucleotide sequence ID" value="NZ_JACEOL010000009.1"/>
</dbReference>
<evidence type="ECO:0000313" key="2">
    <source>
        <dbReference type="EMBL" id="MBA4601530.1"/>
    </source>
</evidence>
<comment type="caution">
    <text evidence="2">The sequence shown here is derived from an EMBL/GenBank/DDBJ whole genome shotgun (WGS) entry which is preliminary data.</text>
</comment>
<dbReference type="AlphaFoldDB" id="A0A7W1XR00"/>